<sequence>MTAAATLLMGFLQSGIVAAADIETGIEGLKLRWDNTIKYTAAFRLEDPSQKVAASTANPNVDFGDLNFDGGLINNRLDLLSELELSYKRAIGVRVSGAGWYDNVYRRDDFDFPNEAPYSSLPNRQQALTGGANDELASSARDVMGRKAEFFDAFVYGNLDFADGMKLSARAGRFTLVYGETLFLGANGIAAAQGPIDLIKLYSIPNSQFKEIALPVGQVSSNLQINSNLSFGAYYQFDWRGLRLPASGSYFSPADFVGAGADLLLTPTGGAANRIANRSGRDHGQFGGRIKFRIPGSDIDYGLYAAQYDEKSPIPVLNATDADGLYGGGTYYLAYARDITVYGASLSTVIGETNVAGEISTRRNTPLHPLGDLVISFDPTLDNDRNTPYALGNTLHLNLSAISVYPGSFAWDGASVIGEFAWNRLLSVDRNPTNPAYPDGVLNTTHTRNASFVRVLFQPEYFQVLPNIDLQIPIGIGYGIDGRSAVIQISPEHGGDISVGISADYKRVWKAGLQLTHYYGSAGPAPSIKAGETTFASYDQYYADRDFVSLSIRRSF</sequence>
<gene>
    <name evidence="2" type="ORF">WQQ_11300</name>
</gene>
<organism evidence="2 3">
    <name type="scientific">Hydrocarboniphaga effusa AP103</name>
    <dbReference type="NCBI Taxonomy" id="1172194"/>
    <lineage>
        <taxon>Bacteria</taxon>
        <taxon>Pseudomonadati</taxon>
        <taxon>Pseudomonadota</taxon>
        <taxon>Gammaproteobacteria</taxon>
        <taxon>Nevskiales</taxon>
        <taxon>Nevskiaceae</taxon>
        <taxon>Hydrocarboniphaga</taxon>
    </lineage>
</organism>
<name>I8TBR6_9GAMM</name>
<keyword evidence="3" id="KW-1185">Reference proteome</keyword>
<dbReference type="EMBL" id="AKGD01000001">
    <property type="protein sequence ID" value="EIT70993.1"/>
    <property type="molecule type" value="Genomic_DNA"/>
</dbReference>
<dbReference type="AlphaFoldDB" id="I8TBR6"/>
<reference evidence="2 3" key="1">
    <citation type="journal article" date="2012" name="J. Bacteriol.">
        <title>Genome Sequence of n-Alkane-Degrading Hydrocarboniphaga effusa Strain AP103T (ATCC BAA-332T).</title>
        <authorList>
            <person name="Chang H.K."/>
            <person name="Zylstra G.J."/>
            <person name="Chae J.C."/>
        </authorList>
    </citation>
    <scope>NUCLEOTIDE SEQUENCE [LARGE SCALE GENOMIC DNA]</scope>
    <source>
        <strain evidence="2 3">AP103</strain>
    </source>
</reference>
<feature type="signal peptide" evidence="1">
    <location>
        <begin position="1"/>
        <end position="19"/>
    </location>
</feature>
<accession>I8TBR6</accession>
<comment type="caution">
    <text evidence="2">The sequence shown here is derived from an EMBL/GenBank/DDBJ whole genome shotgun (WGS) entry which is preliminary data.</text>
</comment>
<dbReference type="Pfam" id="PF06980">
    <property type="entry name" value="DUF1302"/>
    <property type="match status" value="1"/>
</dbReference>
<dbReference type="Proteomes" id="UP000003704">
    <property type="component" value="Unassembled WGS sequence"/>
</dbReference>
<evidence type="ECO:0000256" key="1">
    <source>
        <dbReference type="SAM" id="SignalP"/>
    </source>
</evidence>
<evidence type="ECO:0008006" key="4">
    <source>
        <dbReference type="Google" id="ProtNLM"/>
    </source>
</evidence>
<evidence type="ECO:0000313" key="3">
    <source>
        <dbReference type="Proteomes" id="UP000003704"/>
    </source>
</evidence>
<evidence type="ECO:0000313" key="2">
    <source>
        <dbReference type="EMBL" id="EIT70993.1"/>
    </source>
</evidence>
<dbReference type="InterPro" id="IPR010727">
    <property type="entry name" value="DUF1302"/>
</dbReference>
<proteinExistence type="predicted"/>
<dbReference type="STRING" id="1172194.WQQ_11300"/>
<dbReference type="PATRIC" id="fig|1172194.4.peg.1085"/>
<protein>
    <recommendedName>
        <fullName evidence="4">DUF1302 domain-containing protein</fullName>
    </recommendedName>
</protein>
<feature type="chain" id="PRO_5003714048" description="DUF1302 domain-containing protein" evidence="1">
    <location>
        <begin position="20"/>
        <end position="556"/>
    </location>
</feature>
<keyword evidence="1" id="KW-0732">Signal</keyword>